<keyword evidence="5" id="KW-1185">Reference proteome</keyword>
<feature type="transmembrane region" description="Helical" evidence="2">
    <location>
        <begin position="59"/>
        <end position="76"/>
    </location>
</feature>
<keyword evidence="1" id="KW-0378">Hydrolase</keyword>
<comment type="caution">
    <text evidence="4">The sequence shown here is derived from an EMBL/GenBank/DDBJ whole genome shotgun (WGS) entry which is preliminary data.</text>
</comment>
<dbReference type="PANTHER" id="PTHR48081">
    <property type="entry name" value="AB HYDROLASE SUPERFAMILY PROTEIN C4A8.06C"/>
    <property type="match status" value="1"/>
</dbReference>
<dbReference type="InterPro" id="IPR050300">
    <property type="entry name" value="GDXG_lipolytic_enzyme"/>
</dbReference>
<evidence type="ECO:0000256" key="1">
    <source>
        <dbReference type="ARBA" id="ARBA00022801"/>
    </source>
</evidence>
<keyword evidence="2" id="KW-0812">Transmembrane</keyword>
<sequence length="429" mass="44834">MTTHGNPAAPIGRPVRILRGVSAALASFLAFLVLALVVGAYFPALPKAGVIGPVLTGQYPFHIALISLVAAALAALSRRAGLVRWGRAVTVVTTLCTLGALVVGGVQLGAARDAGADVSFGEVFTELTYPAATPDVTETYASPGGEPLRVDAYLPARAPGRKVPAVVLAHAGGFHTFDKSDLRGTGRWLADHGVAVFAVDYRLAGPDRPTWDKAPQDLVSALDWVRRNAGAYGVDGSRVSLGGMSAGGTLAMNAAYRLQNGSIKALDGTTPKPPAAVVGFYPGTDVARMWKDDVAGTREAAEMFTGGTPEQYPDRYREVSPASAVRPGLPRTLLVVGDRDRSARPETVTALGDALAEQGVDTEVRELPFAEHAFDDAYGSLTSQTSRRILLDFLTEDARWPEPGPVARVTGRPGAATPGTLLQASACNS</sequence>
<gene>
    <name evidence="4" type="ORF">Shyd_45200</name>
</gene>
<name>A0ABQ3PDQ2_9ACTN</name>
<protein>
    <recommendedName>
        <fullName evidence="3">BD-FAE-like domain-containing protein</fullName>
    </recommendedName>
</protein>
<reference evidence="4" key="1">
    <citation type="submission" date="2024-05" db="EMBL/GenBank/DDBJ databases">
        <title>Whole genome shotgun sequence of Streptomyces hydrogenans NBRC 13475.</title>
        <authorList>
            <person name="Komaki H."/>
            <person name="Tamura T."/>
        </authorList>
    </citation>
    <scope>NUCLEOTIDE SEQUENCE</scope>
    <source>
        <strain evidence="4">NBRC 13475</strain>
    </source>
</reference>
<feature type="domain" description="BD-FAE-like" evidence="3">
    <location>
        <begin position="151"/>
        <end position="352"/>
    </location>
</feature>
<evidence type="ECO:0000259" key="3">
    <source>
        <dbReference type="Pfam" id="PF20434"/>
    </source>
</evidence>
<accession>A0ABQ3PDQ2</accession>
<keyword evidence="2" id="KW-1133">Transmembrane helix</keyword>
<proteinExistence type="predicted"/>
<dbReference type="InterPro" id="IPR049492">
    <property type="entry name" value="BD-FAE-like_dom"/>
</dbReference>
<feature type="transmembrane region" description="Helical" evidence="2">
    <location>
        <begin position="88"/>
        <end position="110"/>
    </location>
</feature>
<dbReference type="Proteomes" id="UP001052739">
    <property type="component" value="Unassembled WGS sequence"/>
</dbReference>
<dbReference type="Gene3D" id="3.40.50.1820">
    <property type="entry name" value="alpha/beta hydrolase"/>
    <property type="match status" value="1"/>
</dbReference>
<evidence type="ECO:0000313" key="4">
    <source>
        <dbReference type="EMBL" id="GHI23149.1"/>
    </source>
</evidence>
<keyword evidence="2" id="KW-0472">Membrane</keyword>
<dbReference type="Pfam" id="PF20434">
    <property type="entry name" value="BD-FAE"/>
    <property type="match status" value="1"/>
</dbReference>
<evidence type="ECO:0000313" key="5">
    <source>
        <dbReference type="Proteomes" id="UP001052739"/>
    </source>
</evidence>
<dbReference type="SUPFAM" id="SSF53474">
    <property type="entry name" value="alpha/beta-Hydrolases"/>
    <property type="match status" value="1"/>
</dbReference>
<dbReference type="EMBL" id="BNDW01000035">
    <property type="protein sequence ID" value="GHI23149.1"/>
    <property type="molecule type" value="Genomic_DNA"/>
</dbReference>
<feature type="transmembrane region" description="Helical" evidence="2">
    <location>
        <begin position="21"/>
        <end position="44"/>
    </location>
</feature>
<dbReference type="InterPro" id="IPR029058">
    <property type="entry name" value="AB_hydrolase_fold"/>
</dbReference>
<organism evidence="4 5">
    <name type="scientific">Streptomyces hydrogenans</name>
    <dbReference type="NCBI Taxonomy" id="1873719"/>
    <lineage>
        <taxon>Bacteria</taxon>
        <taxon>Bacillati</taxon>
        <taxon>Actinomycetota</taxon>
        <taxon>Actinomycetes</taxon>
        <taxon>Kitasatosporales</taxon>
        <taxon>Streptomycetaceae</taxon>
        <taxon>Streptomyces</taxon>
    </lineage>
</organism>
<dbReference type="RefSeq" id="WP_190223716.1">
    <property type="nucleotide sequence ID" value="NZ_BNBS01000039.1"/>
</dbReference>
<evidence type="ECO:0000256" key="2">
    <source>
        <dbReference type="SAM" id="Phobius"/>
    </source>
</evidence>